<keyword evidence="3" id="KW-0804">Transcription</keyword>
<name>A0AAE3M989_9BACT</name>
<dbReference type="PROSITE" id="PS51063">
    <property type="entry name" value="HTH_CRP_2"/>
    <property type="match status" value="1"/>
</dbReference>
<dbReference type="Pfam" id="PF13545">
    <property type="entry name" value="HTH_Crp_2"/>
    <property type="match status" value="1"/>
</dbReference>
<dbReference type="Proteomes" id="UP001209229">
    <property type="component" value="Unassembled WGS sequence"/>
</dbReference>
<dbReference type="InterPro" id="IPR018490">
    <property type="entry name" value="cNMP-bd_dom_sf"/>
</dbReference>
<dbReference type="RefSeq" id="WP_301192862.1">
    <property type="nucleotide sequence ID" value="NZ_JAPDPJ010000097.1"/>
</dbReference>
<evidence type="ECO:0000313" key="6">
    <source>
        <dbReference type="EMBL" id="MCW3789307.1"/>
    </source>
</evidence>
<sequence length="251" mass="28523">MVNTATEDNNYNEKYIQPCNQKCSFCFLNYVDALQSSYIFKDLKAENIGEIIKKVHHQVRTYQKDELIASNGDTCNSLRIIVKGAAVGEMMDFQGKSLRIEELHAPDTIASAFLFGEDNTLPVDVIAIEETKILFIPRQDLMSLFCTENTVLKNYLDIISNRAQKLTKKIKLLGLQSIRGKFANYLLEHVRREGKMKFTIKNSQSELATMFGISRPSLGRVIREMHNEGIIEADGRDIRILDKKALSGLLK</sequence>
<evidence type="ECO:0000256" key="1">
    <source>
        <dbReference type="ARBA" id="ARBA00023015"/>
    </source>
</evidence>
<dbReference type="PROSITE" id="PS50042">
    <property type="entry name" value="CNMP_BINDING_3"/>
    <property type="match status" value="1"/>
</dbReference>
<feature type="domain" description="HTH crp-type" evidence="5">
    <location>
        <begin position="176"/>
        <end position="244"/>
    </location>
</feature>
<dbReference type="Pfam" id="PF00027">
    <property type="entry name" value="cNMP_binding"/>
    <property type="match status" value="1"/>
</dbReference>
<protein>
    <submittedName>
        <fullName evidence="6">Crp/Fnr family transcriptional regulator</fullName>
    </submittedName>
</protein>
<dbReference type="SMART" id="SM00419">
    <property type="entry name" value="HTH_CRP"/>
    <property type="match status" value="1"/>
</dbReference>
<dbReference type="SUPFAM" id="SSF46785">
    <property type="entry name" value="Winged helix' DNA-binding domain"/>
    <property type="match status" value="1"/>
</dbReference>
<dbReference type="InterPro" id="IPR036390">
    <property type="entry name" value="WH_DNA-bd_sf"/>
</dbReference>
<evidence type="ECO:0000313" key="7">
    <source>
        <dbReference type="Proteomes" id="UP001209229"/>
    </source>
</evidence>
<evidence type="ECO:0000259" key="4">
    <source>
        <dbReference type="PROSITE" id="PS50042"/>
    </source>
</evidence>
<dbReference type="PANTHER" id="PTHR24567">
    <property type="entry name" value="CRP FAMILY TRANSCRIPTIONAL REGULATORY PROTEIN"/>
    <property type="match status" value="1"/>
</dbReference>
<dbReference type="CDD" id="cd00038">
    <property type="entry name" value="CAP_ED"/>
    <property type="match status" value="1"/>
</dbReference>
<dbReference type="Gene3D" id="2.60.120.10">
    <property type="entry name" value="Jelly Rolls"/>
    <property type="match status" value="1"/>
</dbReference>
<dbReference type="InterPro" id="IPR050397">
    <property type="entry name" value="Env_Response_Regulators"/>
</dbReference>
<keyword evidence="7" id="KW-1185">Reference proteome</keyword>
<accession>A0AAE3M989</accession>
<organism evidence="6 7">
    <name type="scientific">Plebeiibacterium sediminum</name>
    <dbReference type="NCBI Taxonomy" id="2992112"/>
    <lineage>
        <taxon>Bacteria</taxon>
        <taxon>Pseudomonadati</taxon>
        <taxon>Bacteroidota</taxon>
        <taxon>Bacteroidia</taxon>
        <taxon>Marinilabiliales</taxon>
        <taxon>Marinilabiliaceae</taxon>
        <taxon>Plebeiibacterium</taxon>
    </lineage>
</organism>
<proteinExistence type="predicted"/>
<dbReference type="PANTHER" id="PTHR24567:SF58">
    <property type="entry name" value="CYCLIC AMP-BINDING REGULATORY PROTEIN"/>
    <property type="match status" value="1"/>
</dbReference>
<reference evidence="6" key="1">
    <citation type="submission" date="2022-10" db="EMBL/GenBank/DDBJ databases">
        <authorList>
            <person name="Yu W.X."/>
        </authorList>
    </citation>
    <scope>NUCLEOTIDE SEQUENCE</scope>
    <source>
        <strain evidence="6">AAT</strain>
    </source>
</reference>
<dbReference type="SUPFAM" id="SSF51206">
    <property type="entry name" value="cAMP-binding domain-like"/>
    <property type="match status" value="1"/>
</dbReference>
<dbReference type="EMBL" id="JAPDPJ010000097">
    <property type="protein sequence ID" value="MCW3789307.1"/>
    <property type="molecule type" value="Genomic_DNA"/>
</dbReference>
<dbReference type="GO" id="GO:0003677">
    <property type="term" value="F:DNA binding"/>
    <property type="evidence" value="ECO:0007669"/>
    <property type="project" value="UniProtKB-KW"/>
</dbReference>
<evidence type="ECO:0000256" key="2">
    <source>
        <dbReference type="ARBA" id="ARBA00023125"/>
    </source>
</evidence>
<dbReference type="InterPro" id="IPR000595">
    <property type="entry name" value="cNMP-bd_dom"/>
</dbReference>
<evidence type="ECO:0000256" key="3">
    <source>
        <dbReference type="ARBA" id="ARBA00023163"/>
    </source>
</evidence>
<feature type="domain" description="Cyclic nucleotide-binding" evidence="4">
    <location>
        <begin position="39"/>
        <end position="162"/>
    </location>
</feature>
<comment type="caution">
    <text evidence="6">The sequence shown here is derived from an EMBL/GenBank/DDBJ whole genome shotgun (WGS) entry which is preliminary data.</text>
</comment>
<keyword evidence="2" id="KW-0238">DNA-binding</keyword>
<dbReference type="GO" id="GO:0003700">
    <property type="term" value="F:DNA-binding transcription factor activity"/>
    <property type="evidence" value="ECO:0007669"/>
    <property type="project" value="TreeGrafter"/>
</dbReference>
<keyword evidence="1" id="KW-0805">Transcription regulation</keyword>
<dbReference type="GO" id="GO:0005829">
    <property type="term" value="C:cytosol"/>
    <property type="evidence" value="ECO:0007669"/>
    <property type="project" value="TreeGrafter"/>
</dbReference>
<dbReference type="InterPro" id="IPR012318">
    <property type="entry name" value="HTH_CRP"/>
</dbReference>
<dbReference type="AlphaFoldDB" id="A0AAE3M989"/>
<evidence type="ECO:0000259" key="5">
    <source>
        <dbReference type="PROSITE" id="PS51063"/>
    </source>
</evidence>
<dbReference type="InterPro" id="IPR014710">
    <property type="entry name" value="RmlC-like_jellyroll"/>
</dbReference>
<gene>
    <name evidence="6" type="ORF">OM075_22780</name>
</gene>